<gene>
    <name evidence="5" type="primary">ygiT</name>
    <name evidence="5" type="ORF">CARN7_1122</name>
</gene>
<dbReference type="AlphaFoldDB" id="E6QSX2"/>
<dbReference type="PROSITE" id="PS50943">
    <property type="entry name" value="HTH_CROC1"/>
    <property type="match status" value="1"/>
</dbReference>
<evidence type="ECO:0000256" key="3">
    <source>
        <dbReference type="ARBA" id="ARBA00023163"/>
    </source>
</evidence>
<name>E6QSX2_9ZZZZ</name>
<dbReference type="InterPro" id="IPR001387">
    <property type="entry name" value="Cro/C1-type_HTH"/>
</dbReference>
<dbReference type="Gene3D" id="3.10.20.860">
    <property type="match status" value="1"/>
</dbReference>
<dbReference type="PANTHER" id="PTHR36511:SF4">
    <property type="entry name" value="ANTITOXIN MQSA"/>
    <property type="match status" value="1"/>
</dbReference>
<dbReference type="SUPFAM" id="SSF47413">
    <property type="entry name" value="lambda repressor-like DNA-binding domains"/>
    <property type="match status" value="1"/>
</dbReference>
<proteinExistence type="predicted"/>
<dbReference type="Gene3D" id="1.10.260.40">
    <property type="entry name" value="lambda repressor-like DNA-binding domains"/>
    <property type="match status" value="1"/>
</dbReference>
<feature type="domain" description="HTH cro/C1-type" evidence="4">
    <location>
        <begin position="76"/>
        <end position="129"/>
    </location>
</feature>
<dbReference type="PANTHER" id="PTHR36511">
    <property type="entry name" value="MERR FAMILY BACTERIAL REGULATORY PROTEIN"/>
    <property type="match status" value="1"/>
</dbReference>
<accession>E6QSX2</accession>
<protein>
    <submittedName>
        <fullName evidence="5">Putative DNA-binding transcriptional regulator</fullName>
    </submittedName>
</protein>
<evidence type="ECO:0000256" key="1">
    <source>
        <dbReference type="ARBA" id="ARBA00023015"/>
    </source>
</evidence>
<dbReference type="InterPro" id="IPR010982">
    <property type="entry name" value="Lambda_DNA-bd_dom_sf"/>
</dbReference>
<keyword evidence="3" id="KW-0804">Transcription</keyword>
<dbReference type="InterPro" id="IPR052359">
    <property type="entry name" value="HTH-type_reg/antitoxin"/>
</dbReference>
<dbReference type="NCBIfam" id="TIGR03830">
    <property type="entry name" value="CxxCG_CxxCG_HTH"/>
    <property type="match status" value="1"/>
</dbReference>
<evidence type="ECO:0000256" key="2">
    <source>
        <dbReference type="ARBA" id="ARBA00023125"/>
    </source>
</evidence>
<dbReference type="GO" id="GO:0003677">
    <property type="term" value="F:DNA binding"/>
    <property type="evidence" value="ECO:0007669"/>
    <property type="project" value="UniProtKB-KW"/>
</dbReference>
<comment type="caution">
    <text evidence="5">The sequence shown here is derived from an EMBL/GenBank/DDBJ whole genome shotgun (WGS) entry which is preliminary data.</text>
</comment>
<sequence length="133" mass="14706">MNNNLTGQRCPSCAVGILHDDSKVVTQEYKGHTYQSQMHGAFCDQCDEAIVSFDAAEEVAWLAFRGQVDRQETSQLEGIRKRLKLTQAQAAQLAGGGKNAFSRYENGQAKPVAAVINLFKLLDKHPDLIKELI</sequence>
<keyword evidence="1" id="KW-0805">Transcription regulation</keyword>
<dbReference type="EMBL" id="CABR01000082">
    <property type="protein sequence ID" value="CBI10344.1"/>
    <property type="molecule type" value="Genomic_DNA"/>
</dbReference>
<dbReference type="SMART" id="SM00530">
    <property type="entry name" value="HTH_XRE"/>
    <property type="match status" value="1"/>
</dbReference>
<evidence type="ECO:0000313" key="5">
    <source>
        <dbReference type="EMBL" id="CBI10344.1"/>
    </source>
</evidence>
<dbReference type="InterPro" id="IPR032758">
    <property type="entry name" value="MqsA/HigA-2"/>
</dbReference>
<keyword evidence="2 5" id="KW-0238">DNA-binding</keyword>
<reference evidence="5" key="1">
    <citation type="submission" date="2009-10" db="EMBL/GenBank/DDBJ databases">
        <title>Diversity of trophic interactions inside an arsenic-rich microbial ecosystem.</title>
        <authorList>
            <person name="Bertin P.N."/>
            <person name="Heinrich-Salmeron A."/>
            <person name="Pelletier E."/>
            <person name="Goulhen-Chollet F."/>
            <person name="Arsene-Ploetze F."/>
            <person name="Gallien S."/>
            <person name="Calteau A."/>
            <person name="Vallenet D."/>
            <person name="Casiot C."/>
            <person name="Chane-Woon-Ming B."/>
            <person name="Giloteaux L."/>
            <person name="Barakat M."/>
            <person name="Bonnefoy V."/>
            <person name="Bruneel O."/>
            <person name="Chandler M."/>
            <person name="Cleiss J."/>
            <person name="Duran R."/>
            <person name="Elbaz-Poulichet F."/>
            <person name="Fonknechten N."/>
            <person name="Lauga B."/>
            <person name="Mornico D."/>
            <person name="Ortet P."/>
            <person name="Schaeffer C."/>
            <person name="Siguier P."/>
            <person name="Alexander Thil Smith A."/>
            <person name="Van Dorsselaer A."/>
            <person name="Weissenbach J."/>
            <person name="Medigue C."/>
            <person name="Le Paslier D."/>
        </authorList>
    </citation>
    <scope>NUCLEOTIDE SEQUENCE</scope>
</reference>
<dbReference type="CDD" id="cd00093">
    <property type="entry name" value="HTH_XRE"/>
    <property type="match status" value="1"/>
</dbReference>
<evidence type="ECO:0000259" key="4">
    <source>
        <dbReference type="PROSITE" id="PS50943"/>
    </source>
</evidence>
<organism evidence="5">
    <name type="scientific">mine drainage metagenome</name>
    <dbReference type="NCBI Taxonomy" id="410659"/>
    <lineage>
        <taxon>unclassified sequences</taxon>
        <taxon>metagenomes</taxon>
        <taxon>ecological metagenomes</taxon>
    </lineage>
</organism>
<dbReference type="InterPro" id="IPR022452">
    <property type="entry name" value="MqsA"/>
</dbReference>
<dbReference type="Pfam" id="PF15731">
    <property type="entry name" value="MqsA_antitoxin"/>
    <property type="match status" value="1"/>
</dbReference>